<evidence type="ECO:0000256" key="2">
    <source>
        <dbReference type="ARBA" id="ARBA00023043"/>
    </source>
</evidence>
<dbReference type="InterPro" id="IPR006020">
    <property type="entry name" value="PTB/PI_dom"/>
</dbReference>
<dbReference type="SUPFAM" id="SSF47769">
    <property type="entry name" value="SAM/Pointed domain"/>
    <property type="match status" value="1"/>
</dbReference>
<feature type="domain" description="SAM" evidence="5">
    <location>
        <begin position="41"/>
        <end position="106"/>
    </location>
</feature>
<dbReference type="EMBL" id="KB301771">
    <property type="protein sequence ID" value="ELU05117.1"/>
    <property type="molecule type" value="Genomic_DNA"/>
</dbReference>
<feature type="domain" description="PID" evidence="4">
    <location>
        <begin position="154"/>
        <end position="289"/>
    </location>
</feature>
<dbReference type="EMBL" id="AMQN01001334">
    <property type="status" value="NOT_ANNOTATED_CDS"/>
    <property type="molecule type" value="Genomic_DNA"/>
</dbReference>
<evidence type="ECO:0008006" key="9">
    <source>
        <dbReference type="Google" id="ProtNLM"/>
    </source>
</evidence>
<dbReference type="GO" id="GO:0005829">
    <property type="term" value="C:cytosol"/>
    <property type="evidence" value="ECO:0007669"/>
    <property type="project" value="TreeGrafter"/>
</dbReference>
<dbReference type="InterPro" id="IPR033635">
    <property type="entry name" value="ANKS1/Caskin"/>
</dbReference>
<sequence length="317" mass="35885">MGSTILEEQDLLEIGILDAAHRTLLIESCRALPQLKPIEEVTAQSVQQWLQSLNLTVYWDRFKSHNFTEMSRIQKMWDLELNNVLDIRPLGHRKRMLASLRQLSSEGESSGEEFKDFTRTLVRKNVDLRPPQVSTETNIQEWRHQPEVLIRGTCRYSAQYLGSTLVKDLQGTESTKEAIVKMKRVCQGSTESLCKVPTIILCISYKGVKFIDAKDKHVICEHEINNIFCACQDGENLNFFAYITKDHAQHYCHVFSVRNTELATEIILTLGEAFEVAYQVAVRAASQTPSTPALDGLHEETQPDVTSAEVPATSSSE</sequence>
<dbReference type="STRING" id="283909.R7UMH1"/>
<dbReference type="SMART" id="SM00462">
    <property type="entry name" value="PTB"/>
    <property type="match status" value="1"/>
</dbReference>
<dbReference type="InterPro" id="IPR001660">
    <property type="entry name" value="SAM"/>
</dbReference>
<dbReference type="InterPro" id="IPR011993">
    <property type="entry name" value="PH-like_dom_sf"/>
</dbReference>
<evidence type="ECO:0000259" key="5">
    <source>
        <dbReference type="PROSITE" id="PS50105"/>
    </source>
</evidence>
<reference evidence="8" key="1">
    <citation type="submission" date="2012-12" db="EMBL/GenBank/DDBJ databases">
        <authorList>
            <person name="Hellsten U."/>
            <person name="Grimwood J."/>
            <person name="Chapman J.A."/>
            <person name="Shapiro H."/>
            <person name="Aerts A."/>
            <person name="Otillar R.P."/>
            <person name="Terry A.Y."/>
            <person name="Boore J.L."/>
            <person name="Simakov O."/>
            <person name="Marletaz F."/>
            <person name="Cho S.-J."/>
            <person name="Edsinger-Gonzales E."/>
            <person name="Havlak P."/>
            <person name="Kuo D.-H."/>
            <person name="Larsson T."/>
            <person name="Lv J."/>
            <person name="Arendt D."/>
            <person name="Savage R."/>
            <person name="Osoegawa K."/>
            <person name="de Jong P."/>
            <person name="Lindberg D.R."/>
            <person name="Seaver E.C."/>
            <person name="Weisblat D.A."/>
            <person name="Putnam N.H."/>
            <person name="Grigoriev I.V."/>
            <person name="Rokhsar D.S."/>
        </authorList>
    </citation>
    <scope>NUCLEOTIDE SEQUENCE</scope>
    <source>
        <strain evidence="8">I ESC-2004</strain>
    </source>
</reference>
<reference evidence="7" key="3">
    <citation type="submission" date="2015-06" db="UniProtKB">
        <authorList>
            <consortium name="EnsemblMetazoa"/>
        </authorList>
    </citation>
    <scope>IDENTIFICATION</scope>
</reference>
<dbReference type="OMA" id="DKHYCHV"/>
<feature type="region of interest" description="Disordered" evidence="3">
    <location>
        <begin position="291"/>
        <end position="317"/>
    </location>
</feature>
<accession>R7UMH1</accession>
<gene>
    <name evidence="6" type="ORF">CAPTEDRAFT_182619</name>
</gene>
<dbReference type="PROSITE" id="PS01179">
    <property type="entry name" value="PID"/>
    <property type="match status" value="1"/>
</dbReference>
<evidence type="ECO:0000259" key="4">
    <source>
        <dbReference type="PROSITE" id="PS01179"/>
    </source>
</evidence>
<dbReference type="CDD" id="cd01274">
    <property type="entry name" value="PTB_Anks"/>
    <property type="match status" value="1"/>
</dbReference>
<evidence type="ECO:0000313" key="6">
    <source>
        <dbReference type="EMBL" id="ELU05117.1"/>
    </source>
</evidence>
<dbReference type="InterPro" id="IPR013761">
    <property type="entry name" value="SAM/pointed_sf"/>
</dbReference>
<dbReference type="AlphaFoldDB" id="R7UMH1"/>
<dbReference type="Proteomes" id="UP000014760">
    <property type="component" value="Unassembled WGS sequence"/>
</dbReference>
<proteinExistence type="predicted"/>
<dbReference type="PROSITE" id="PS50105">
    <property type="entry name" value="SAM_DOMAIN"/>
    <property type="match status" value="1"/>
</dbReference>
<reference evidence="6 8" key="2">
    <citation type="journal article" date="2013" name="Nature">
        <title>Insights into bilaterian evolution from three spiralian genomes.</title>
        <authorList>
            <person name="Simakov O."/>
            <person name="Marletaz F."/>
            <person name="Cho S.J."/>
            <person name="Edsinger-Gonzales E."/>
            <person name="Havlak P."/>
            <person name="Hellsten U."/>
            <person name="Kuo D.H."/>
            <person name="Larsson T."/>
            <person name="Lv J."/>
            <person name="Arendt D."/>
            <person name="Savage R."/>
            <person name="Osoegawa K."/>
            <person name="de Jong P."/>
            <person name="Grimwood J."/>
            <person name="Chapman J.A."/>
            <person name="Shapiro H."/>
            <person name="Aerts A."/>
            <person name="Otillar R.P."/>
            <person name="Terry A.Y."/>
            <person name="Boore J.L."/>
            <person name="Grigoriev I.V."/>
            <person name="Lindberg D.R."/>
            <person name="Seaver E.C."/>
            <person name="Weisblat D.A."/>
            <person name="Putnam N.H."/>
            <person name="Rokhsar D.S."/>
        </authorList>
    </citation>
    <scope>NUCLEOTIDE SEQUENCE</scope>
    <source>
        <strain evidence="6 8">I ESC-2004</strain>
    </source>
</reference>
<dbReference type="PANTHER" id="PTHR24174">
    <property type="entry name" value="ANKYRIN REPEAT AND STERILE ALPHA MOTIF DOMAIN-CONTAINING PROTEIN 1"/>
    <property type="match status" value="1"/>
</dbReference>
<evidence type="ECO:0000256" key="1">
    <source>
        <dbReference type="ARBA" id="ARBA00022737"/>
    </source>
</evidence>
<dbReference type="OrthoDB" id="10039052at2759"/>
<dbReference type="Gene3D" id="2.30.29.30">
    <property type="entry name" value="Pleckstrin-homology domain (PH domain)/Phosphotyrosine-binding domain (PTB)"/>
    <property type="match status" value="1"/>
</dbReference>
<dbReference type="SUPFAM" id="SSF50729">
    <property type="entry name" value="PH domain-like"/>
    <property type="match status" value="1"/>
</dbReference>
<keyword evidence="2" id="KW-0040">ANK repeat</keyword>
<protein>
    <recommendedName>
        <fullName evidence="9">PID domain-containing protein</fullName>
    </recommendedName>
</protein>
<dbReference type="Pfam" id="PF00640">
    <property type="entry name" value="PID"/>
    <property type="match status" value="1"/>
</dbReference>
<name>R7UMH1_CAPTE</name>
<organism evidence="6">
    <name type="scientific">Capitella teleta</name>
    <name type="common">Polychaete worm</name>
    <dbReference type="NCBI Taxonomy" id="283909"/>
    <lineage>
        <taxon>Eukaryota</taxon>
        <taxon>Metazoa</taxon>
        <taxon>Spiralia</taxon>
        <taxon>Lophotrochozoa</taxon>
        <taxon>Annelida</taxon>
        <taxon>Polychaeta</taxon>
        <taxon>Sedentaria</taxon>
        <taxon>Scolecida</taxon>
        <taxon>Capitellidae</taxon>
        <taxon>Capitella</taxon>
    </lineage>
</organism>
<evidence type="ECO:0000313" key="8">
    <source>
        <dbReference type="Proteomes" id="UP000014760"/>
    </source>
</evidence>
<evidence type="ECO:0000256" key="3">
    <source>
        <dbReference type="SAM" id="MobiDB-lite"/>
    </source>
</evidence>
<dbReference type="Gene3D" id="1.10.150.50">
    <property type="entry name" value="Transcription Factor, Ets-1"/>
    <property type="match status" value="1"/>
</dbReference>
<dbReference type="Pfam" id="PF00536">
    <property type="entry name" value="SAM_1"/>
    <property type="match status" value="1"/>
</dbReference>
<dbReference type="HOGENOM" id="CLU_032911_0_0_1"/>
<dbReference type="PANTHER" id="PTHR24174:SF1">
    <property type="entry name" value="IP14385P"/>
    <property type="match status" value="1"/>
</dbReference>
<keyword evidence="8" id="KW-1185">Reference proteome</keyword>
<keyword evidence="1" id="KW-0677">Repeat</keyword>
<evidence type="ECO:0000313" key="7">
    <source>
        <dbReference type="EnsemblMetazoa" id="CapteP182619"/>
    </source>
</evidence>
<dbReference type="EnsemblMetazoa" id="CapteT182619">
    <property type="protein sequence ID" value="CapteP182619"/>
    <property type="gene ID" value="CapteG182619"/>
</dbReference>
<dbReference type="SMART" id="SM00454">
    <property type="entry name" value="SAM"/>
    <property type="match status" value="1"/>
</dbReference>